<dbReference type="EC" id="2.7.13.3" evidence="2"/>
<dbReference type="Pfam" id="PF02518">
    <property type="entry name" value="HATPase_c"/>
    <property type="match status" value="1"/>
</dbReference>
<dbReference type="GO" id="GO:0005524">
    <property type="term" value="F:ATP binding"/>
    <property type="evidence" value="ECO:0007669"/>
    <property type="project" value="UniProtKB-KW"/>
</dbReference>
<feature type="domain" description="Histidine kinase" evidence="10">
    <location>
        <begin position="219"/>
        <end position="407"/>
    </location>
</feature>
<dbReference type="Proteomes" id="UP000729701">
    <property type="component" value="Unassembled WGS sequence"/>
</dbReference>
<dbReference type="InterPro" id="IPR011712">
    <property type="entry name" value="Sig_transdc_His_kin_sub3_dim/P"/>
</dbReference>
<keyword evidence="9" id="KW-0812">Transmembrane</keyword>
<keyword evidence="4" id="KW-0808">Transferase</keyword>
<comment type="catalytic activity">
    <reaction evidence="1">
        <text>ATP + protein L-histidine = ADP + protein N-phospho-L-histidine.</text>
        <dbReference type="EC" id="2.7.13.3"/>
    </reaction>
</comment>
<comment type="caution">
    <text evidence="11">The sequence shown here is derived from an EMBL/GenBank/DDBJ whole genome shotgun (WGS) entry which is preliminary data.</text>
</comment>
<evidence type="ECO:0000256" key="9">
    <source>
        <dbReference type="SAM" id="Phobius"/>
    </source>
</evidence>
<evidence type="ECO:0000256" key="6">
    <source>
        <dbReference type="ARBA" id="ARBA00022777"/>
    </source>
</evidence>
<feature type="transmembrane region" description="Helical" evidence="9">
    <location>
        <begin position="12"/>
        <end position="39"/>
    </location>
</feature>
<proteinExistence type="predicted"/>
<evidence type="ECO:0000313" key="11">
    <source>
        <dbReference type="EMBL" id="MBW4671436.1"/>
    </source>
</evidence>
<organism evidence="11 12">
    <name type="scientific">Cyanomargarita calcarea GSE-NOS-MK-12-04C</name>
    <dbReference type="NCBI Taxonomy" id="2839659"/>
    <lineage>
        <taxon>Bacteria</taxon>
        <taxon>Bacillati</taxon>
        <taxon>Cyanobacteriota</taxon>
        <taxon>Cyanophyceae</taxon>
        <taxon>Nostocales</taxon>
        <taxon>Cyanomargaritaceae</taxon>
        <taxon>Cyanomargarita</taxon>
    </lineage>
</organism>
<evidence type="ECO:0000259" key="10">
    <source>
        <dbReference type="PROSITE" id="PS50109"/>
    </source>
</evidence>
<keyword evidence="8" id="KW-0902">Two-component regulatory system</keyword>
<evidence type="ECO:0000256" key="2">
    <source>
        <dbReference type="ARBA" id="ARBA00012438"/>
    </source>
</evidence>
<dbReference type="EMBL" id="JAHHGZ010000045">
    <property type="protein sequence ID" value="MBW4671436.1"/>
    <property type="molecule type" value="Genomic_DNA"/>
</dbReference>
<evidence type="ECO:0000313" key="12">
    <source>
        <dbReference type="Proteomes" id="UP000729701"/>
    </source>
</evidence>
<dbReference type="PANTHER" id="PTHR24421:SF10">
    <property type="entry name" value="NITRATE_NITRITE SENSOR PROTEIN NARQ"/>
    <property type="match status" value="1"/>
</dbReference>
<evidence type="ECO:0000256" key="3">
    <source>
        <dbReference type="ARBA" id="ARBA00022553"/>
    </source>
</evidence>
<reference evidence="11" key="1">
    <citation type="submission" date="2021-05" db="EMBL/GenBank/DDBJ databases">
        <authorList>
            <person name="Pietrasiak N."/>
            <person name="Ward R."/>
            <person name="Stajich J.E."/>
            <person name="Kurbessoian T."/>
        </authorList>
    </citation>
    <scope>NUCLEOTIDE SEQUENCE</scope>
    <source>
        <strain evidence="11">GSE-NOS-MK-12-04C</strain>
    </source>
</reference>
<dbReference type="PROSITE" id="PS50109">
    <property type="entry name" value="HIS_KIN"/>
    <property type="match status" value="1"/>
</dbReference>
<keyword evidence="9" id="KW-1133">Transmembrane helix</keyword>
<keyword evidence="6 11" id="KW-0418">Kinase</keyword>
<dbReference type="Gene3D" id="1.20.5.1930">
    <property type="match status" value="1"/>
</dbReference>
<keyword evidence="5" id="KW-0547">Nucleotide-binding</keyword>
<evidence type="ECO:0000256" key="7">
    <source>
        <dbReference type="ARBA" id="ARBA00022840"/>
    </source>
</evidence>
<feature type="transmembrane region" description="Helical" evidence="9">
    <location>
        <begin position="45"/>
        <end position="65"/>
    </location>
</feature>
<evidence type="ECO:0000256" key="5">
    <source>
        <dbReference type="ARBA" id="ARBA00022741"/>
    </source>
</evidence>
<feature type="transmembrane region" description="Helical" evidence="9">
    <location>
        <begin position="77"/>
        <end position="101"/>
    </location>
</feature>
<evidence type="ECO:0000256" key="8">
    <source>
        <dbReference type="ARBA" id="ARBA00023012"/>
    </source>
</evidence>
<dbReference type="Gene3D" id="3.30.565.10">
    <property type="entry name" value="Histidine kinase-like ATPase, C-terminal domain"/>
    <property type="match status" value="1"/>
</dbReference>
<dbReference type="SMART" id="SM00387">
    <property type="entry name" value="HATPase_c"/>
    <property type="match status" value="1"/>
</dbReference>
<dbReference type="InterPro" id="IPR036890">
    <property type="entry name" value="HATPase_C_sf"/>
</dbReference>
<keyword evidence="7" id="KW-0067">ATP-binding</keyword>
<protein>
    <recommendedName>
        <fullName evidence="2">histidine kinase</fullName>
        <ecNumber evidence="2">2.7.13.3</ecNumber>
    </recommendedName>
</protein>
<feature type="transmembrane region" description="Helical" evidence="9">
    <location>
        <begin position="107"/>
        <end position="127"/>
    </location>
</feature>
<name>A0A951QSR7_9CYAN</name>
<dbReference type="SUPFAM" id="SSF55874">
    <property type="entry name" value="ATPase domain of HSP90 chaperone/DNA topoisomerase II/histidine kinase"/>
    <property type="match status" value="1"/>
</dbReference>
<dbReference type="Pfam" id="PF07730">
    <property type="entry name" value="HisKA_3"/>
    <property type="match status" value="1"/>
</dbReference>
<dbReference type="AlphaFoldDB" id="A0A951QSR7"/>
<dbReference type="GO" id="GO:0046983">
    <property type="term" value="F:protein dimerization activity"/>
    <property type="evidence" value="ECO:0007669"/>
    <property type="project" value="InterPro"/>
</dbReference>
<dbReference type="CDD" id="cd16917">
    <property type="entry name" value="HATPase_UhpB-NarQ-NarX-like"/>
    <property type="match status" value="1"/>
</dbReference>
<accession>A0A951QSR7</accession>
<sequence>MIHLIPNRKYPLRFLLYFEWVLLGIVVCSETLASLFGLVSYLPRMALLNLFCLLIFGIIGLKLPFQNRFHKILYTGLEFLLIVVASMVGGILIVPLLYIVLIARNCLIFAGTNRSIISSFAVFFALVTQLHRAKHINIIQPLAINQQLGLIILASMLTLGISTIFMQMAVSAIVKEFQSRQKLSIKSEELAVANAQLREYALRIEELATVQERNRIARDIHDSVGHALTVLNLNLEAALKLWQTDPEEATEFLTEAKQLGSHALKEVRQSIATLRVDPLIGLSLPEAIADLVEEFKRSSGISTILHIDLQQPIKNEIRIALYRIVQEALTNICKHASATEVKINIHVRTNLMLIIQDNGTGFQINQNTTGFGLQSMSDRALTVGGNLNIETAPNDGCKITVSFPSCENLQP</sequence>
<dbReference type="GO" id="GO:0016020">
    <property type="term" value="C:membrane"/>
    <property type="evidence" value="ECO:0007669"/>
    <property type="project" value="InterPro"/>
</dbReference>
<feature type="transmembrane region" description="Helical" evidence="9">
    <location>
        <begin position="148"/>
        <end position="174"/>
    </location>
</feature>
<gene>
    <name evidence="11" type="ORF">KME60_29445</name>
</gene>
<dbReference type="GO" id="GO:0000155">
    <property type="term" value="F:phosphorelay sensor kinase activity"/>
    <property type="evidence" value="ECO:0007669"/>
    <property type="project" value="InterPro"/>
</dbReference>
<dbReference type="InterPro" id="IPR005467">
    <property type="entry name" value="His_kinase_dom"/>
</dbReference>
<dbReference type="PANTHER" id="PTHR24421">
    <property type="entry name" value="NITRATE/NITRITE SENSOR PROTEIN NARX-RELATED"/>
    <property type="match status" value="1"/>
</dbReference>
<keyword evidence="9" id="KW-0472">Membrane</keyword>
<dbReference type="InterPro" id="IPR050482">
    <property type="entry name" value="Sensor_HK_TwoCompSys"/>
</dbReference>
<keyword evidence="3" id="KW-0597">Phosphoprotein</keyword>
<dbReference type="InterPro" id="IPR003594">
    <property type="entry name" value="HATPase_dom"/>
</dbReference>
<evidence type="ECO:0000256" key="1">
    <source>
        <dbReference type="ARBA" id="ARBA00000085"/>
    </source>
</evidence>
<evidence type="ECO:0000256" key="4">
    <source>
        <dbReference type="ARBA" id="ARBA00022679"/>
    </source>
</evidence>
<reference evidence="11" key="2">
    <citation type="journal article" date="2022" name="Microbiol. Resour. Announc.">
        <title>Metagenome Sequencing to Explore Phylogenomics of Terrestrial Cyanobacteria.</title>
        <authorList>
            <person name="Ward R.D."/>
            <person name="Stajich J.E."/>
            <person name="Johansen J.R."/>
            <person name="Huntemann M."/>
            <person name="Clum A."/>
            <person name="Foster B."/>
            <person name="Foster B."/>
            <person name="Roux S."/>
            <person name="Palaniappan K."/>
            <person name="Varghese N."/>
            <person name="Mukherjee S."/>
            <person name="Reddy T.B.K."/>
            <person name="Daum C."/>
            <person name="Copeland A."/>
            <person name="Chen I.A."/>
            <person name="Ivanova N.N."/>
            <person name="Kyrpides N.C."/>
            <person name="Shapiro N."/>
            <person name="Eloe-Fadrosh E.A."/>
            <person name="Pietrasiak N."/>
        </authorList>
    </citation>
    <scope>NUCLEOTIDE SEQUENCE</scope>
    <source>
        <strain evidence="11">GSE-NOS-MK-12-04C</strain>
    </source>
</reference>